<feature type="region of interest" description="Disordered" evidence="1">
    <location>
        <begin position="1"/>
        <end position="28"/>
    </location>
</feature>
<name>A0A699GME3_TANCI</name>
<keyword evidence="2" id="KW-0472">Membrane</keyword>
<accession>A0A699GME3</accession>
<comment type="caution">
    <text evidence="3">The sequence shown here is derived from an EMBL/GenBank/DDBJ whole genome shotgun (WGS) entry which is preliminary data.</text>
</comment>
<feature type="compositionally biased region" description="Basic and acidic residues" evidence="1">
    <location>
        <begin position="7"/>
        <end position="21"/>
    </location>
</feature>
<evidence type="ECO:0000256" key="1">
    <source>
        <dbReference type="SAM" id="MobiDB-lite"/>
    </source>
</evidence>
<reference evidence="3" key="1">
    <citation type="journal article" date="2019" name="Sci. Rep.">
        <title>Draft genome of Tanacetum cinerariifolium, the natural source of mosquito coil.</title>
        <authorList>
            <person name="Yamashiro T."/>
            <person name="Shiraishi A."/>
            <person name="Satake H."/>
            <person name="Nakayama K."/>
        </authorList>
    </citation>
    <scope>NUCLEOTIDE SEQUENCE</scope>
</reference>
<dbReference type="AlphaFoldDB" id="A0A699GME3"/>
<keyword evidence="2" id="KW-0812">Transmembrane</keyword>
<evidence type="ECO:0000313" key="3">
    <source>
        <dbReference type="EMBL" id="GEU29245.1"/>
    </source>
</evidence>
<proteinExistence type="predicted"/>
<gene>
    <name evidence="3" type="ORF">Tci_001223</name>
</gene>
<dbReference type="EMBL" id="BKCJ010000054">
    <property type="protein sequence ID" value="GEU29245.1"/>
    <property type="molecule type" value="Genomic_DNA"/>
</dbReference>
<organism evidence="3">
    <name type="scientific">Tanacetum cinerariifolium</name>
    <name type="common">Dalmatian daisy</name>
    <name type="synonym">Chrysanthemum cinerariifolium</name>
    <dbReference type="NCBI Taxonomy" id="118510"/>
    <lineage>
        <taxon>Eukaryota</taxon>
        <taxon>Viridiplantae</taxon>
        <taxon>Streptophyta</taxon>
        <taxon>Embryophyta</taxon>
        <taxon>Tracheophyta</taxon>
        <taxon>Spermatophyta</taxon>
        <taxon>Magnoliopsida</taxon>
        <taxon>eudicotyledons</taxon>
        <taxon>Gunneridae</taxon>
        <taxon>Pentapetalae</taxon>
        <taxon>asterids</taxon>
        <taxon>campanulids</taxon>
        <taxon>Asterales</taxon>
        <taxon>Asteraceae</taxon>
        <taxon>Asteroideae</taxon>
        <taxon>Anthemideae</taxon>
        <taxon>Anthemidinae</taxon>
        <taxon>Tanacetum</taxon>
    </lineage>
</organism>
<evidence type="ECO:0000256" key="2">
    <source>
        <dbReference type="SAM" id="Phobius"/>
    </source>
</evidence>
<protein>
    <submittedName>
        <fullName evidence="3">Retrovirus-related Pol polyprotein from transposon TNT 1-94</fullName>
    </submittedName>
</protein>
<sequence length="219" mass="24821">TNITRITRKEPKPDKNGHENGKSTSRAGNLSSKVNLEKYTAFCQKKYTAFCSCVLLLRFALAFCSCYLVLRFPAAFWFCVLLIEDSSCVLPREDSASFKTWLRFVSKTSCILSQDLLRFVSRPPAFCLKTYCVLSQDTVAFCLKTWLCFVSRPPATDFASWQQRIRLYCRGKENGMNILKSIDEGPYQKGTVREPFAKGTEGAPHLGQERPRVLLINGS</sequence>
<feature type="non-terminal residue" evidence="3">
    <location>
        <position position="1"/>
    </location>
</feature>
<keyword evidence="2" id="KW-1133">Transmembrane helix</keyword>
<feature type="transmembrane region" description="Helical" evidence="2">
    <location>
        <begin position="47"/>
        <end position="70"/>
    </location>
</feature>